<dbReference type="Proteomes" id="UP000199225">
    <property type="component" value="Unassembled WGS sequence"/>
</dbReference>
<name>A0A1G8S6N5_9BACI</name>
<reference evidence="3" key="1">
    <citation type="submission" date="2016-10" db="EMBL/GenBank/DDBJ databases">
        <authorList>
            <person name="Varghese N."/>
            <person name="Submissions S."/>
        </authorList>
    </citation>
    <scope>NUCLEOTIDE SEQUENCE [LARGE SCALE GENOMIC DNA]</scope>
    <source>
        <strain evidence="3">DSM 4771</strain>
    </source>
</reference>
<sequence>MVKNSLGMFFILVLSIMFLVTTPAVASQVQGFDPFFLLMEYEFMLVGLLLGGFMIILSYFFIRRHMRES</sequence>
<evidence type="ECO:0000313" key="2">
    <source>
        <dbReference type="EMBL" id="SDJ24908.1"/>
    </source>
</evidence>
<keyword evidence="1" id="KW-0472">Membrane</keyword>
<dbReference type="EMBL" id="FNEV01000003">
    <property type="protein sequence ID" value="SDJ24908.1"/>
    <property type="molecule type" value="Genomic_DNA"/>
</dbReference>
<accession>A0A1G8S6N5</accession>
<dbReference type="AlphaFoldDB" id="A0A1G8S6N5"/>
<organism evidence="2 3">
    <name type="scientific">Salimicrobium halophilum</name>
    <dbReference type="NCBI Taxonomy" id="86666"/>
    <lineage>
        <taxon>Bacteria</taxon>
        <taxon>Bacillati</taxon>
        <taxon>Bacillota</taxon>
        <taxon>Bacilli</taxon>
        <taxon>Bacillales</taxon>
        <taxon>Bacillaceae</taxon>
        <taxon>Salimicrobium</taxon>
    </lineage>
</organism>
<evidence type="ECO:0000256" key="1">
    <source>
        <dbReference type="SAM" id="Phobius"/>
    </source>
</evidence>
<keyword evidence="1" id="KW-1133">Transmembrane helix</keyword>
<feature type="transmembrane region" description="Helical" evidence="1">
    <location>
        <begin position="42"/>
        <end position="62"/>
    </location>
</feature>
<gene>
    <name evidence="2" type="ORF">SAMN04490247_1281</name>
</gene>
<proteinExistence type="predicted"/>
<dbReference type="STRING" id="86666.SAMN04490247_1281"/>
<keyword evidence="3" id="KW-1185">Reference proteome</keyword>
<evidence type="ECO:0000313" key="3">
    <source>
        <dbReference type="Proteomes" id="UP000199225"/>
    </source>
</evidence>
<protein>
    <submittedName>
        <fullName evidence="2">Uncharacterized protein</fullName>
    </submittedName>
</protein>
<keyword evidence="1" id="KW-0812">Transmembrane</keyword>